<proteinExistence type="predicted"/>
<name>A0A5C4J8M9_9ACTN</name>
<evidence type="ECO:0000313" key="1">
    <source>
        <dbReference type="EMBL" id="TMQ96170.1"/>
    </source>
</evidence>
<dbReference type="Proteomes" id="UP000309174">
    <property type="component" value="Unassembled WGS sequence"/>
</dbReference>
<reference evidence="1 2" key="1">
    <citation type="submission" date="2019-05" db="EMBL/GenBank/DDBJ databases">
        <title>Draft genome sequence of Actinomadura sp. 14C53.</title>
        <authorList>
            <person name="Saricaoglu S."/>
            <person name="Isik K."/>
        </authorList>
    </citation>
    <scope>NUCLEOTIDE SEQUENCE [LARGE SCALE GENOMIC DNA]</scope>
    <source>
        <strain evidence="1 2">14C53</strain>
    </source>
</reference>
<comment type="caution">
    <text evidence="1">The sequence shown here is derived from an EMBL/GenBank/DDBJ whole genome shotgun (WGS) entry which is preliminary data.</text>
</comment>
<dbReference type="AlphaFoldDB" id="A0A5C4J8M9"/>
<sequence>MMVDNARLAAKKALVDKPKCFDLLSLTDSRSPGTLNPVRVIDTVPVTYVNDGTLDFGYSPGLGVDGRISILPGFYFITFDPAYQNQGYVDPSLYFDLPAVQLSVADMQLVVILHELGHLTGVNVHEGDGRAPLLPEEVGQEFNTQIYVNCLDQGAAYQ</sequence>
<keyword evidence="2" id="KW-1185">Reference proteome</keyword>
<organism evidence="1 2">
    <name type="scientific">Actinomadura soli</name>
    <dbReference type="NCBI Taxonomy" id="2508997"/>
    <lineage>
        <taxon>Bacteria</taxon>
        <taxon>Bacillati</taxon>
        <taxon>Actinomycetota</taxon>
        <taxon>Actinomycetes</taxon>
        <taxon>Streptosporangiales</taxon>
        <taxon>Thermomonosporaceae</taxon>
        <taxon>Actinomadura</taxon>
    </lineage>
</organism>
<accession>A0A5C4J8M9</accession>
<gene>
    <name evidence="1" type="ORF">ETD83_21620</name>
</gene>
<evidence type="ECO:0000313" key="2">
    <source>
        <dbReference type="Proteomes" id="UP000309174"/>
    </source>
</evidence>
<dbReference type="EMBL" id="VCKW01000111">
    <property type="protein sequence ID" value="TMQ96170.1"/>
    <property type="molecule type" value="Genomic_DNA"/>
</dbReference>
<dbReference type="RefSeq" id="WP_138646960.1">
    <property type="nucleotide sequence ID" value="NZ_VCKW01000111.1"/>
</dbReference>
<protein>
    <submittedName>
        <fullName evidence="1">Uncharacterized protein</fullName>
    </submittedName>
</protein>
<dbReference type="OrthoDB" id="9849304at2"/>